<reference evidence="1 2" key="1">
    <citation type="submission" date="2021-01" db="EMBL/GenBank/DDBJ databases">
        <title>Whole genome shotgun sequence of Plantactinospora endophytica NBRC 110450.</title>
        <authorList>
            <person name="Komaki H."/>
            <person name="Tamura T."/>
        </authorList>
    </citation>
    <scope>NUCLEOTIDE SEQUENCE [LARGE SCALE GENOMIC DNA]</scope>
    <source>
        <strain evidence="1 2">NBRC 110450</strain>
    </source>
</reference>
<protein>
    <recommendedName>
        <fullName evidence="3">ESX-1 secretion-associated protein</fullName>
    </recommendedName>
</protein>
<dbReference type="Proteomes" id="UP000646749">
    <property type="component" value="Unassembled WGS sequence"/>
</dbReference>
<comment type="caution">
    <text evidence="1">The sequence shown here is derived from an EMBL/GenBank/DDBJ whole genome shotgun (WGS) entry which is preliminary data.</text>
</comment>
<evidence type="ECO:0008006" key="3">
    <source>
        <dbReference type="Google" id="ProtNLM"/>
    </source>
</evidence>
<dbReference type="InterPro" id="IPR022536">
    <property type="entry name" value="EspC"/>
</dbReference>
<dbReference type="RefSeq" id="WP_203867788.1">
    <property type="nucleotide sequence ID" value="NZ_BONW01000020.1"/>
</dbReference>
<proteinExistence type="predicted"/>
<dbReference type="EMBL" id="BONW01000020">
    <property type="protein sequence ID" value="GIG89283.1"/>
    <property type="molecule type" value="Genomic_DNA"/>
</dbReference>
<name>A0ABQ4E3K3_9ACTN</name>
<evidence type="ECO:0000313" key="1">
    <source>
        <dbReference type="EMBL" id="GIG89283.1"/>
    </source>
</evidence>
<organism evidence="1 2">
    <name type="scientific">Plantactinospora endophytica</name>
    <dbReference type="NCBI Taxonomy" id="673535"/>
    <lineage>
        <taxon>Bacteria</taxon>
        <taxon>Bacillati</taxon>
        <taxon>Actinomycetota</taxon>
        <taxon>Actinomycetes</taxon>
        <taxon>Micromonosporales</taxon>
        <taxon>Micromonosporaceae</taxon>
        <taxon>Plantactinospora</taxon>
    </lineage>
</organism>
<gene>
    <name evidence="1" type="ORF">Pen02_42190</name>
</gene>
<dbReference type="Pfam" id="PF10824">
    <property type="entry name" value="T7SS_ESX_EspC"/>
    <property type="match status" value="1"/>
</dbReference>
<accession>A0ABQ4E3K3</accession>
<keyword evidence="2" id="KW-1185">Reference proteome</keyword>
<evidence type="ECO:0000313" key="2">
    <source>
        <dbReference type="Proteomes" id="UP000646749"/>
    </source>
</evidence>
<sequence length="103" mass="11189">MSDIRLSTAEVRKHAQMVDEAGRMCQEAAAGAEYVNLHDEVYGILCSPLFLPIIDPLQDYAMTEIRNGADATMHLAELLRALADNVDITDGAAATRIKEAGSR</sequence>